<organism evidence="2 3">
    <name type="scientific">Corchorus olitorius</name>
    <dbReference type="NCBI Taxonomy" id="93759"/>
    <lineage>
        <taxon>Eukaryota</taxon>
        <taxon>Viridiplantae</taxon>
        <taxon>Streptophyta</taxon>
        <taxon>Embryophyta</taxon>
        <taxon>Tracheophyta</taxon>
        <taxon>Spermatophyta</taxon>
        <taxon>Magnoliopsida</taxon>
        <taxon>eudicotyledons</taxon>
        <taxon>Gunneridae</taxon>
        <taxon>Pentapetalae</taxon>
        <taxon>rosids</taxon>
        <taxon>malvids</taxon>
        <taxon>Malvales</taxon>
        <taxon>Malvaceae</taxon>
        <taxon>Grewioideae</taxon>
        <taxon>Apeibeae</taxon>
        <taxon>Corchorus</taxon>
    </lineage>
</organism>
<evidence type="ECO:0008006" key="4">
    <source>
        <dbReference type="Google" id="ProtNLM"/>
    </source>
</evidence>
<evidence type="ECO:0000313" key="3">
    <source>
        <dbReference type="Proteomes" id="UP000187203"/>
    </source>
</evidence>
<proteinExistence type="predicted"/>
<dbReference type="STRING" id="93759.A0A1R3I782"/>
<evidence type="ECO:0000256" key="1">
    <source>
        <dbReference type="SAM" id="MobiDB-lite"/>
    </source>
</evidence>
<sequence length="181" mass="20166">MGNCQAIDAATLVVQHPSGKVDKFYWAMSASEIMRMNPGHYVALLISTTLYHNSNNKDNCPNSNNNNNNNVRLTRIKLLRPTDTLVLGQVYRLITSQEVMKGLLAKKHAKLKKNQPDSADKPYDKAALRPEAVPPRSEPDYNEIKVSKNERQRARSTSSSNSAARSKTWQPSLQSISEAAS</sequence>
<comment type="caution">
    <text evidence="2">The sequence shown here is derived from an EMBL/GenBank/DDBJ whole genome shotgun (WGS) entry which is preliminary data.</text>
</comment>
<dbReference type="PANTHER" id="PTHR33413">
    <property type="entry name" value="EXPRESSED PROTEIN"/>
    <property type="match status" value="1"/>
</dbReference>
<dbReference type="AlphaFoldDB" id="A0A1R3I782"/>
<name>A0A1R3I782_9ROSI</name>
<feature type="compositionally biased region" description="Polar residues" evidence="1">
    <location>
        <begin position="167"/>
        <end position="181"/>
    </location>
</feature>
<reference evidence="3" key="1">
    <citation type="submission" date="2013-09" db="EMBL/GenBank/DDBJ databases">
        <title>Corchorus olitorius genome sequencing.</title>
        <authorList>
            <person name="Alam M."/>
            <person name="Haque M.S."/>
            <person name="Islam M.S."/>
            <person name="Emdad E.M."/>
            <person name="Islam M.M."/>
            <person name="Ahmed B."/>
            <person name="Halim A."/>
            <person name="Hossen Q.M.M."/>
            <person name="Hossain M.Z."/>
            <person name="Ahmed R."/>
            <person name="Khan M.M."/>
            <person name="Islam R."/>
            <person name="Rashid M.M."/>
            <person name="Khan S.A."/>
            <person name="Rahman M.S."/>
            <person name="Alam M."/>
            <person name="Yahiya A.S."/>
            <person name="Khan M.S."/>
            <person name="Azam M.S."/>
            <person name="Haque T."/>
            <person name="Lashkar M.Z.H."/>
            <person name="Akhand A.I."/>
            <person name="Morshed G."/>
            <person name="Roy S."/>
            <person name="Uddin K.S."/>
            <person name="Rabeya T."/>
            <person name="Hossain A.S."/>
            <person name="Chowdhury A."/>
            <person name="Snigdha A.R."/>
            <person name="Mortoza M.S."/>
            <person name="Matin S.A."/>
            <person name="Hoque S.M.E."/>
            <person name="Islam M.K."/>
            <person name="Roy D.K."/>
            <person name="Haider R."/>
            <person name="Moosa M.M."/>
            <person name="Elias S.M."/>
            <person name="Hasan A.M."/>
            <person name="Jahan S."/>
            <person name="Shafiuddin M."/>
            <person name="Mahmood N."/>
            <person name="Shommy N.S."/>
        </authorList>
    </citation>
    <scope>NUCLEOTIDE SEQUENCE [LARGE SCALE GENOMIC DNA]</scope>
    <source>
        <strain evidence="3">cv. O-4</strain>
    </source>
</reference>
<evidence type="ECO:0000313" key="2">
    <source>
        <dbReference type="EMBL" id="OMO78443.1"/>
    </source>
</evidence>
<feature type="compositionally biased region" description="Basic and acidic residues" evidence="1">
    <location>
        <begin position="114"/>
        <end position="128"/>
    </location>
</feature>
<feature type="compositionally biased region" description="Basic and acidic residues" evidence="1">
    <location>
        <begin position="137"/>
        <end position="153"/>
    </location>
</feature>
<dbReference type="Proteomes" id="UP000187203">
    <property type="component" value="Unassembled WGS sequence"/>
</dbReference>
<dbReference type="EMBL" id="AWUE01018757">
    <property type="protein sequence ID" value="OMO78443.1"/>
    <property type="molecule type" value="Genomic_DNA"/>
</dbReference>
<accession>A0A1R3I782</accession>
<protein>
    <recommendedName>
        <fullName evidence="4">DUF4228 domain-containing protein</fullName>
    </recommendedName>
</protein>
<dbReference type="Pfam" id="PF14009">
    <property type="entry name" value="PADRE"/>
    <property type="match status" value="1"/>
</dbReference>
<keyword evidence="3" id="KW-1185">Reference proteome</keyword>
<dbReference type="PANTHER" id="PTHR33413:SF33">
    <property type="entry name" value="MEDIATOR OF RNA POLYMERASE II TRANSCRIPTION SUBUNIT 29"/>
    <property type="match status" value="1"/>
</dbReference>
<dbReference type="OrthoDB" id="747498at2759"/>
<feature type="compositionally biased region" description="Low complexity" evidence="1">
    <location>
        <begin position="155"/>
        <end position="166"/>
    </location>
</feature>
<dbReference type="InterPro" id="IPR025322">
    <property type="entry name" value="PADRE_dom"/>
</dbReference>
<feature type="region of interest" description="Disordered" evidence="1">
    <location>
        <begin position="109"/>
        <end position="181"/>
    </location>
</feature>
<gene>
    <name evidence="2" type="ORF">COLO4_24760</name>
</gene>